<dbReference type="PANTHER" id="PTHR13847">
    <property type="entry name" value="SARCOSINE DEHYDROGENASE-RELATED"/>
    <property type="match status" value="1"/>
</dbReference>
<dbReference type="EMBL" id="JACCFM010000001">
    <property type="protein sequence ID" value="NYJ20658.1"/>
    <property type="molecule type" value="Genomic_DNA"/>
</dbReference>
<dbReference type="Gene3D" id="3.50.50.60">
    <property type="entry name" value="FAD/NAD(P)-binding domain"/>
    <property type="match status" value="1"/>
</dbReference>
<dbReference type="RefSeq" id="WP_179579277.1">
    <property type="nucleotide sequence ID" value="NZ_JACCFM010000001.1"/>
</dbReference>
<proteinExistence type="predicted"/>
<dbReference type="Proteomes" id="UP000537260">
    <property type="component" value="Unassembled WGS sequence"/>
</dbReference>
<comment type="caution">
    <text evidence="2">The sequence shown here is derived from an EMBL/GenBank/DDBJ whole genome shotgun (WGS) entry which is preliminary data.</text>
</comment>
<reference evidence="2 3" key="1">
    <citation type="submission" date="2020-07" db="EMBL/GenBank/DDBJ databases">
        <title>Sequencing the genomes of 1000 actinobacteria strains.</title>
        <authorList>
            <person name="Klenk H.-P."/>
        </authorList>
    </citation>
    <scope>NUCLEOTIDE SEQUENCE [LARGE SCALE GENOMIC DNA]</scope>
    <source>
        <strain evidence="2 3">LI1</strain>
    </source>
</reference>
<keyword evidence="3" id="KW-1185">Reference proteome</keyword>
<sequence length="482" mass="53238">MESTVFERVRPKASVVSHALQGTKLGAFWLDDIAPAQGYPTLTADLEADLVVVGGGYCGLWTAILAKQRNPGSRVVLLEAKTIGWAASGRNGGFCEASLTHGDENGKSRWPKEFDRMNEMGLENLDAIEQTVADLGLDIDFERNGSLDLAVEEHQVEWLREGAAEATAAGDTTVEFLDTEATRAQVNSPTYLAAMWNKRTSALVHPAKLAAELARAATELGVEIFEHSPVVELDTANLTVAQGTAVRTATHRVLATKTALATNVFPSLLKRNKLQTVPVYDYALMTNPLSAEQMDAIGWQNRQGLGDMANQFHYYRLSHDNRILFGGYDAIYHYGARVREEYENRTETYETLAGHFFTTFPQLEGLQFSHRWAGPIDSSTRFCAFFGLARGDRIAYATGFTGLGVAATRFAAEVMLDKLEGLKTERTQLQMVRERPLPFPPEPIAFMGVQATRWSMDRADHNRGRRNLILKTLDALGLGFDS</sequence>
<dbReference type="AlphaFoldDB" id="A0A7Z0EFE0"/>
<evidence type="ECO:0000313" key="2">
    <source>
        <dbReference type="EMBL" id="NYJ20658.1"/>
    </source>
</evidence>
<dbReference type="SUPFAM" id="SSF51905">
    <property type="entry name" value="FAD/NAD(P)-binding domain"/>
    <property type="match status" value="1"/>
</dbReference>
<name>A0A7Z0EFE0_9MICO</name>
<dbReference type="Pfam" id="PF01266">
    <property type="entry name" value="DAO"/>
    <property type="match status" value="1"/>
</dbReference>
<dbReference type="InterPro" id="IPR006076">
    <property type="entry name" value="FAD-dep_OxRdtase"/>
</dbReference>
<accession>A0A7Z0EFE0</accession>
<dbReference type="Gene3D" id="3.30.9.10">
    <property type="entry name" value="D-Amino Acid Oxidase, subunit A, domain 2"/>
    <property type="match status" value="1"/>
</dbReference>
<dbReference type="InterPro" id="IPR036188">
    <property type="entry name" value="FAD/NAD-bd_sf"/>
</dbReference>
<organism evidence="2 3">
    <name type="scientific">Glaciibacter psychrotolerans</name>
    <dbReference type="NCBI Taxonomy" id="670054"/>
    <lineage>
        <taxon>Bacteria</taxon>
        <taxon>Bacillati</taxon>
        <taxon>Actinomycetota</taxon>
        <taxon>Actinomycetes</taxon>
        <taxon>Micrococcales</taxon>
        <taxon>Microbacteriaceae</taxon>
        <taxon>Glaciibacter</taxon>
    </lineage>
</organism>
<dbReference type="PANTHER" id="PTHR13847:SF281">
    <property type="entry name" value="FAD DEPENDENT OXIDOREDUCTASE DOMAIN-CONTAINING PROTEIN"/>
    <property type="match status" value="1"/>
</dbReference>
<feature type="domain" description="FAD dependent oxidoreductase" evidence="1">
    <location>
        <begin position="49"/>
        <end position="415"/>
    </location>
</feature>
<evidence type="ECO:0000313" key="3">
    <source>
        <dbReference type="Proteomes" id="UP000537260"/>
    </source>
</evidence>
<gene>
    <name evidence="2" type="ORF">HNR05_002449</name>
</gene>
<dbReference type="GO" id="GO:0005737">
    <property type="term" value="C:cytoplasm"/>
    <property type="evidence" value="ECO:0007669"/>
    <property type="project" value="TreeGrafter"/>
</dbReference>
<protein>
    <submittedName>
        <fullName evidence="2">Glycine/D-amino acid oxidase-like deaminating enzyme</fullName>
    </submittedName>
</protein>
<evidence type="ECO:0000259" key="1">
    <source>
        <dbReference type="Pfam" id="PF01266"/>
    </source>
</evidence>